<evidence type="ECO:0000313" key="3">
    <source>
        <dbReference type="Proteomes" id="UP000252085"/>
    </source>
</evidence>
<proteinExistence type="predicted"/>
<dbReference type="AlphaFoldDB" id="A0A367QZ40"/>
<name>A0A367QZ40_NOSPU</name>
<protein>
    <submittedName>
        <fullName evidence="2">Bleomycin resistance protein</fullName>
    </submittedName>
</protein>
<dbReference type="InterPro" id="IPR037523">
    <property type="entry name" value="VOC_core"/>
</dbReference>
<dbReference type="Proteomes" id="UP000252085">
    <property type="component" value="Unassembled WGS sequence"/>
</dbReference>
<comment type="caution">
    <text evidence="2">The sequence shown here is derived from an EMBL/GenBank/DDBJ whole genome shotgun (WGS) entry which is preliminary data.</text>
</comment>
<feature type="domain" description="VOC" evidence="1">
    <location>
        <begin position="12"/>
        <end position="147"/>
    </location>
</feature>
<dbReference type="PROSITE" id="PS51819">
    <property type="entry name" value="VOC"/>
    <property type="match status" value="1"/>
</dbReference>
<dbReference type="SUPFAM" id="SSF54593">
    <property type="entry name" value="Glyoxalase/Bleomycin resistance protein/Dihydroxybiphenyl dioxygenase"/>
    <property type="match status" value="1"/>
</dbReference>
<dbReference type="InterPro" id="IPR029068">
    <property type="entry name" value="Glyas_Bleomycin-R_OHBP_Dase"/>
</dbReference>
<dbReference type="Gene3D" id="3.10.180.10">
    <property type="entry name" value="2,3-Dihydroxybiphenyl 1,2-Dioxygenase, domain 1"/>
    <property type="match status" value="1"/>
</dbReference>
<gene>
    <name evidence="2" type="ORF">A6769_35690</name>
</gene>
<organism evidence="2 3">
    <name type="scientific">Nostoc punctiforme NIES-2108</name>
    <dbReference type="NCBI Taxonomy" id="1356359"/>
    <lineage>
        <taxon>Bacteria</taxon>
        <taxon>Bacillati</taxon>
        <taxon>Cyanobacteriota</taxon>
        <taxon>Cyanophyceae</taxon>
        <taxon>Nostocales</taxon>
        <taxon>Nostocaceae</taxon>
        <taxon>Nostoc</taxon>
    </lineage>
</organism>
<evidence type="ECO:0000313" key="2">
    <source>
        <dbReference type="EMBL" id="RCJ29488.1"/>
    </source>
</evidence>
<accession>A0A367QZ40</accession>
<sequence length="229" mass="25653">MSSDRVNSPNMKLEVVVFSVSDVDRAKAFYENLGWRLDIDVVDGDFRGVQMTPHNSEASIIFGKGVTPNNSGSAHSLVLAVDDLDAAREDLIARGVNVSEVFHYVGGPFNNAVDNPHILGRDPQGRSYFSFASFEDPDGNLWLLQEIQTRLPGRVWNSTQARDMDIATLANLLGETAESHDRYEKTHAEHHWWDWYAPYLSARQNGSSPQESAAAADRYMEEVFHVLSR</sequence>
<dbReference type="InterPro" id="IPR004360">
    <property type="entry name" value="Glyas_Fos-R_dOase_dom"/>
</dbReference>
<dbReference type="EMBL" id="LXQE01000198">
    <property type="protein sequence ID" value="RCJ29488.1"/>
    <property type="molecule type" value="Genomic_DNA"/>
</dbReference>
<dbReference type="Pfam" id="PF00903">
    <property type="entry name" value="Glyoxalase"/>
    <property type="match status" value="1"/>
</dbReference>
<evidence type="ECO:0000259" key="1">
    <source>
        <dbReference type="PROSITE" id="PS51819"/>
    </source>
</evidence>
<reference evidence="3" key="1">
    <citation type="submission" date="2016-04" db="EMBL/GenBank/DDBJ databases">
        <authorList>
            <person name="Tabuchi Yagui T.R."/>
        </authorList>
    </citation>
    <scope>NUCLEOTIDE SEQUENCE [LARGE SCALE GENOMIC DNA]</scope>
</reference>